<feature type="compositionally biased region" description="Gly residues" evidence="1">
    <location>
        <begin position="214"/>
        <end position="234"/>
    </location>
</feature>
<dbReference type="EMBL" id="CP134214">
    <property type="protein sequence ID" value="WND24095.1"/>
    <property type="molecule type" value="Genomic_DNA"/>
</dbReference>
<feature type="region of interest" description="Disordered" evidence="1">
    <location>
        <begin position="1"/>
        <end position="40"/>
    </location>
</feature>
<feature type="region of interest" description="Disordered" evidence="1">
    <location>
        <begin position="53"/>
        <end position="98"/>
    </location>
</feature>
<gene>
    <name evidence="2" type="ORF">RI060_43020</name>
</gene>
<feature type="compositionally biased region" description="Gly residues" evidence="1">
    <location>
        <begin position="185"/>
        <end position="195"/>
    </location>
</feature>
<feature type="region of interest" description="Disordered" evidence="1">
    <location>
        <begin position="642"/>
        <end position="663"/>
    </location>
</feature>
<keyword evidence="3" id="KW-1185">Reference proteome</keyword>
<organism evidence="2 3">
    <name type="scientific">Streptomyces violaceus</name>
    <name type="common">Streptomyces venezuelae</name>
    <dbReference type="NCBI Taxonomy" id="1936"/>
    <lineage>
        <taxon>Bacteria</taxon>
        <taxon>Bacillati</taxon>
        <taxon>Actinomycetota</taxon>
        <taxon>Actinomycetes</taxon>
        <taxon>Kitasatosporales</taxon>
        <taxon>Streptomycetaceae</taxon>
        <taxon>Streptomyces</taxon>
    </lineage>
</organism>
<proteinExistence type="predicted"/>
<geneLocation type="plasmid" evidence="2 3">
    <name>punmamed1</name>
</geneLocation>
<feature type="compositionally biased region" description="Low complexity" evidence="1">
    <location>
        <begin position="323"/>
        <end position="336"/>
    </location>
</feature>
<evidence type="ECO:0000313" key="2">
    <source>
        <dbReference type="EMBL" id="WND24095.1"/>
    </source>
</evidence>
<feature type="compositionally biased region" description="Basic and acidic residues" evidence="1">
    <location>
        <begin position="378"/>
        <end position="401"/>
    </location>
</feature>
<evidence type="ECO:0000256" key="1">
    <source>
        <dbReference type="SAM" id="MobiDB-lite"/>
    </source>
</evidence>
<dbReference type="Proteomes" id="UP001249394">
    <property type="component" value="Plasmid punmamed1"/>
</dbReference>
<evidence type="ECO:0008006" key="4">
    <source>
        <dbReference type="Google" id="ProtNLM"/>
    </source>
</evidence>
<reference evidence="2 3" key="1">
    <citation type="submission" date="2023-09" db="EMBL/GenBank/DDBJ databases">
        <title>The genome sequence of Streptomyces anthocyanicus.</title>
        <authorList>
            <person name="Mo P."/>
        </authorList>
    </citation>
    <scope>NUCLEOTIDE SEQUENCE [LARGE SCALE GENOMIC DNA]</scope>
    <source>
        <strain evidence="2 3">JCM 4387</strain>
        <plasmid evidence="2 3">punmamed1</plasmid>
    </source>
</reference>
<name>A0ABY9UML4_STRVL</name>
<feature type="compositionally biased region" description="Low complexity" evidence="1">
    <location>
        <begin position="24"/>
        <end position="40"/>
    </location>
</feature>
<feature type="compositionally biased region" description="Polar residues" evidence="1">
    <location>
        <begin position="513"/>
        <end position="524"/>
    </location>
</feature>
<feature type="compositionally biased region" description="Low complexity" evidence="1">
    <location>
        <begin position="201"/>
        <end position="213"/>
    </location>
</feature>
<feature type="region of interest" description="Disordered" evidence="1">
    <location>
        <begin position="128"/>
        <end position="538"/>
    </location>
</feature>
<feature type="compositionally biased region" description="Basic and acidic residues" evidence="1">
    <location>
        <begin position="527"/>
        <end position="538"/>
    </location>
</feature>
<feature type="compositionally biased region" description="Basic and acidic residues" evidence="1">
    <location>
        <begin position="420"/>
        <end position="434"/>
    </location>
</feature>
<accession>A0ABY9UML4</accession>
<feature type="compositionally biased region" description="Basic and acidic residues" evidence="1">
    <location>
        <begin position="353"/>
        <end position="366"/>
    </location>
</feature>
<evidence type="ECO:0000313" key="3">
    <source>
        <dbReference type="Proteomes" id="UP001249394"/>
    </source>
</evidence>
<feature type="compositionally biased region" description="Basic and acidic residues" evidence="1">
    <location>
        <begin position="447"/>
        <end position="476"/>
    </location>
</feature>
<keyword evidence="2" id="KW-0614">Plasmid</keyword>
<sequence length="663" mass="67774">MASDTVPAAVPGPNEPPHSTAHTAPAGGAQQQPGGFAGLLAPVEPTRTAAFTLSPDRTAPTADGEAVAGASSGAFSHTENPDDAAKNTKNNGAGKQERSVVRAWLLAGAERWRKGADARNKALDIKKAKAQARQVKENVTVNRAEKIVGGSTNSTTGNSSNPGKSLGNKTSKKDSGGGSKNSSGGTSGGGRGNTGGAHKNSSGGSSGSKNSPGGSSGGRGTGSGSGSGSGSGGTGRDRTSGGKGTGPRGKDRTAPGKQQPATPDKRSNSGSGGGDKTSPKKTDSAGKPNSSGGTSGTGKPGSQGPAGKPGKDSPAQAPKPSKTDTAGGKTPTGTAGSDKASKDGKKAPGVTDRASDKQTPGKDLQKTSRGPESTGKPGGDKGKTPGNKTDKSKGPGKEKDGPAGLKPSTDTGKAPTPRIDLQKSREAGYRDGTRAAKVVAHTAAWRDGARDGYRDTTQAADREKTRLDKAHDDRRNARTQPVKDQPVTEPASSADYQQAVPPKPDHAPGPQPIQVTGTDTNSIHLGQHADRTSISRGEVRTLARFQQRLDDKTSRMTQVAEATRTLEHHAKEQIKQVTELLEQARGMEGGEKLVATLTRLDEAAQAQADKAADVHKRAVRGQEACKTLNANTETRYGGIYKAVQDSPDTRPAKMNYYSEMSNA</sequence>
<feature type="compositionally biased region" description="Low complexity" evidence="1">
    <location>
        <begin position="149"/>
        <end position="161"/>
    </location>
</feature>
<protein>
    <recommendedName>
        <fullName evidence="4">ATP/GTP-binding protein</fullName>
    </recommendedName>
</protein>